<evidence type="ECO:0000313" key="2">
    <source>
        <dbReference type="Proteomes" id="UP000195331"/>
    </source>
</evidence>
<name>A0A1Y0C681_9MYCO</name>
<dbReference type="EMBL" id="CP020809">
    <property type="protein sequence ID" value="ART70594.1"/>
    <property type="molecule type" value="Genomic_DNA"/>
</dbReference>
<proteinExistence type="predicted"/>
<dbReference type="KEGG" id="mdx:BTO20_20430"/>
<dbReference type="AlphaFoldDB" id="A0A1Y0C681"/>
<reference evidence="1 2" key="1">
    <citation type="submission" date="2017-04" db="EMBL/GenBank/DDBJ databases">
        <title>Whole Genome Sequence of 1,4-Dioxane Degrading Bacterium Mycobacterium dioxanotrophicus PH-06.</title>
        <authorList>
            <person name="He Y."/>
        </authorList>
    </citation>
    <scope>NUCLEOTIDE SEQUENCE [LARGE SCALE GENOMIC DNA]</scope>
    <source>
        <strain evidence="1 2">PH-06</strain>
    </source>
</reference>
<evidence type="ECO:0000313" key="1">
    <source>
        <dbReference type="EMBL" id="ART70594.1"/>
    </source>
</evidence>
<protein>
    <submittedName>
        <fullName evidence="1">Uncharacterized protein</fullName>
    </submittedName>
</protein>
<organism evidence="1 2">
    <name type="scientific">Mycobacterium dioxanotrophicus</name>
    <dbReference type="NCBI Taxonomy" id="482462"/>
    <lineage>
        <taxon>Bacteria</taxon>
        <taxon>Bacillati</taxon>
        <taxon>Actinomycetota</taxon>
        <taxon>Actinomycetes</taxon>
        <taxon>Mycobacteriales</taxon>
        <taxon>Mycobacteriaceae</taxon>
        <taxon>Mycobacterium</taxon>
    </lineage>
</organism>
<dbReference type="Proteomes" id="UP000195331">
    <property type="component" value="Chromosome"/>
</dbReference>
<sequence>MHALAIMDPRHDLLVVDGDNRLTATSSSTFLGGASGRIVLTRGDLLDHGVALAGDGRRFAAGSGLIVDQLLDAINDVR</sequence>
<accession>A0A1Y0C681</accession>
<gene>
    <name evidence="1" type="ORF">BTO20_20430</name>
</gene>
<keyword evidence="2" id="KW-1185">Reference proteome</keyword>